<gene>
    <name evidence="2" type="ORF">NQ317_007685</name>
</gene>
<dbReference type="Proteomes" id="UP001162164">
    <property type="component" value="Unassembled WGS sequence"/>
</dbReference>
<name>A0ABQ9JQY9_9CUCU</name>
<sequence length="180" mass="20538">MWIDSSIQNQRQAFIDGLSTELENPSKKMIIFHIRPEFGFIDGRLLITAYTFTGCPHCQTVNMEKSFTKADSDNLPTLDTDMCLWLYDLYVHGMKFFLMAAVTMPLQLSISTPVKLANQITVVLFMSIASLAVYTQIRMAIPCTNLSFSQPNTQRLVEPVKNKVRMSVQRSKMPCFKHNC</sequence>
<feature type="transmembrane region" description="Helical" evidence="1">
    <location>
        <begin position="89"/>
        <end position="110"/>
    </location>
</feature>
<evidence type="ECO:0000313" key="3">
    <source>
        <dbReference type="Proteomes" id="UP001162164"/>
    </source>
</evidence>
<proteinExistence type="predicted"/>
<keyword evidence="3" id="KW-1185">Reference proteome</keyword>
<protein>
    <submittedName>
        <fullName evidence="2">Uncharacterized protein</fullName>
    </submittedName>
</protein>
<accession>A0ABQ9JQY9</accession>
<evidence type="ECO:0000313" key="2">
    <source>
        <dbReference type="EMBL" id="KAJ8979777.1"/>
    </source>
</evidence>
<keyword evidence="1" id="KW-1133">Transmembrane helix</keyword>
<feature type="transmembrane region" description="Helical" evidence="1">
    <location>
        <begin position="116"/>
        <end position="134"/>
    </location>
</feature>
<organism evidence="2 3">
    <name type="scientific">Molorchus minor</name>
    <dbReference type="NCBI Taxonomy" id="1323400"/>
    <lineage>
        <taxon>Eukaryota</taxon>
        <taxon>Metazoa</taxon>
        <taxon>Ecdysozoa</taxon>
        <taxon>Arthropoda</taxon>
        <taxon>Hexapoda</taxon>
        <taxon>Insecta</taxon>
        <taxon>Pterygota</taxon>
        <taxon>Neoptera</taxon>
        <taxon>Endopterygota</taxon>
        <taxon>Coleoptera</taxon>
        <taxon>Polyphaga</taxon>
        <taxon>Cucujiformia</taxon>
        <taxon>Chrysomeloidea</taxon>
        <taxon>Cerambycidae</taxon>
        <taxon>Lamiinae</taxon>
        <taxon>Monochamini</taxon>
        <taxon>Molorchus</taxon>
    </lineage>
</organism>
<dbReference type="EMBL" id="JAPWTJ010000314">
    <property type="protein sequence ID" value="KAJ8979777.1"/>
    <property type="molecule type" value="Genomic_DNA"/>
</dbReference>
<evidence type="ECO:0000256" key="1">
    <source>
        <dbReference type="SAM" id="Phobius"/>
    </source>
</evidence>
<keyword evidence="1" id="KW-0472">Membrane</keyword>
<keyword evidence="1" id="KW-0812">Transmembrane</keyword>
<comment type="caution">
    <text evidence="2">The sequence shown here is derived from an EMBL/GenBank/DDBJ whole genome shotgun (WGS) entry which is preliminary data.</text>
</comment>
<reference evidence="2" key="1">
    <citation type="journal article" date="2023" name="Insect Mol. Biol.">
        <title>Genome sequencing provides insights into the evolution of gene families encoding plant cell wall-degrading enzymes in longhorned beetles.</title>
        <authorList>
            <person name="Shin N.R."/>
            <person name="Okamura Y."/>
            <person name="Kirsch R."/>
            <person name="Pauchet Y."/>
        </authorList>
    </citation>
    <scope>NUCLEOTIDE SEQUENCE</scope>
    <source>
        <strain evidence="2">MMC_N1</strain>
    </source>
</reference>